<protein>
    <submittedName>
        <fullName evidence="1">Uncharacterized protein</fullName>
    </submittedName>
</protein>
<evidence type="ECO:0000313" key="2">
    <source>
        <dbReference type="Proteomes" id="UP000051184"/>
    </source>
</evidence>
<sequence length="49" mass="5490">MTLDTANTQTKAEDALAVLEEAWSYYSPEPVLVSDGQHEPEWFEYANAA</sequence>
<dbReference type="RefSeq" id="WP_165589406.1">
    <property type="nucleotide sequence ID" value="NZ_CYTO01000020.1"/>
</dbReference>
<dbReference type="AlphaFoldDB" id="A0A0P1IVS4"/>
<organism evidence="1 2">
    <name type="scientific">Cognatishimia activa</name>
    <dbReference type="NCBI Taxonomy" id="1715691"/>
    <lineage>
        <taxon>Bacteria</taxon>
        <taxon>Pseudomonadati</taxon>
        <taxon>Pseudomonadota</taxon>
        <taxon>Alphaproteobacteria</taxon>
        <taxon>Rhodobacterales</taxon>
        <taxon>Paracoccaceae</taxon>
        <taxon>Cognatishimia</taxon>
    </lineage>
</organism>
<dbReference type="EMBL" id="CYUE01000020">
    <property type="protein sequence ID" value="CUK26129.1"/>
    <property type="molecule type" value="Genomic_DNA"/>
</dbReference>
<accession>A0A0P1IVS4</accession>
<keyword evidence="2" id="KW-1185">Reference proteome</keyword>
<proteinExistence type="predicted"/>
<gene>
    <name evidence="1" type="ORF">TA5114_01936</name>
</gene>
<reference evidence="1" key="1">
    <citation type="submission" date="2015-09" db="EMBL/GenBank/DDBJ databases">
        <authorList>
            <consortium name="Swine Surveillance"/>
        </authorList>
    </citation>
    <scope>NUCLEOTIDE SEQUENCE [LARGE SCALE GENOMIC DNA]</scope>
    <source>
        <strain evidence="1">CECT 5114</strain>
    </source>
</reference>
<name>A0A0P1IVS4_9RHOB</name>
<dbReference type="Proteomes" id="UP000051184">
    <property type="component" value="Unassembled WGS sequence"/>
</dbReference>
<evidence type="ECO:0000313" key="1">
    <source>
        <dbReference type="EMBL" id="CUK26129.1"/>
    </source>
</evidence>